<reference evidence="2 3" key="1">
    <citation type="submission" date="2016-03" db="EMBL/GenBank/DDBJ databases">
        <title>Genome sequence of Providencia stuartii strain, isolated from the salivary glands of larval Lucilia sericata.</title>
        <authorList>
            <person name="Yuan Y."/>
            <person name="Zhang Y."/>
            <person name="Fu S."/>
            <person name="Crippen T.L."/>
            <person name="Visi D."/>
            <person name="Benbow M.E."/>
            <person name="Allen M."/>
            <person name="Tomberlin J.K."/>
            <person name="Sze S.-H."/>
            <person name="Tarone A.M."/>
        </authorList>
    </citation>
    <scope>NUCLEOTIDE SEQUENCE [LARGE SCALE GENOMIC DNA]</scope>
    <source>
        <strain evidence="2 3">Crippen</strain>
    </source>
</reference>
<comment type="caution">
    <text evidence="2">The sequence shown here is derived from an EMBL/GenBank/DDBJ whole genome shotgun (WGS) entry which is preliminary data.</text>
</comment>
<dbReference type="Gene3D" id="2.10.10.80">
    <property type="match status" value="1"/>
</dbReference>
<gene>
    <name evidence="2" type="ORF">A3Q29_11335</name>
</gene>
<dbReference type="InterPro" id="IPR040775">
    <property type="entry name" value="Tail_spike_N"/>
</dbReference>
<dbReference type="Proteomes" id="UP000179588">
    <property type="component" value="Unassembled WGS sequence"/>
</dbReference>
<evidence type="ECO:0000259" key="1">
    <source>
        <dbReference type="Pfam" id="PF18668"/>
    </source>
</evidence>
<dbReference type="Pfam" id="PF18668">
    <property type="entry name" value="Tail_spike_N"/>
    <property type="match status" value="1"/>
</dbReference>
<organism evidence="2 3">
    <name type="scientific">Providencia stuartii</name>
    <dbReference type="NCBI Taxonomy" id="588"/>
    <lineage>
        <taxon>Bacteria</taxon>
        <taxon>Pseudomonadati</taxon>
        <taxon>Pseudomonadota</taxon>
        <taxon>Gammaproteobacteria</taxon>
        <taxon>Enterobacterales</taxon>
        <taxon>Morganellaceae</taxon>
        <taxon>Providencia</taxon>
    </lineage>
</organism>
<name>A0A1S1HK21_PROST</name>
<proteinExistence type="predicted"/>
<feature type="domain" description="Tail spike TSP1/Gp66 N-terminal" evidence="1">
    <location>
        <begin position="80"/>
        <end position="138"/>
    </location>
</feature>
<evidence type="ECO:0000313" key="3">
    <source>
        <dbReference type="Proteomes" id="UP000179588"/>
    </source>
</evidence>
<dbReference type="AlphaFoldDB" id="A0A1S1HK21"/>
<sequence>MTTYNTKDPLGSASVKNLYDNSENLDKATNDRESETWTDRLGKERISWHGMEMQNARLIEQLNTKMDAAITAAGYLPVGNFQLGAEILQINQVVQWSLPDGDGEYYRWEGALKKNIPANSTPQTTGGIEKGAWVLVGIKNWEGVFDADLNAIARLHNVDVSKVSMLTLSTVDNVSFFSIQ</sequence>
<evidence type="ECO:0000313" key="2">
    <source>
        <dbReference type="EMBL" id="OHT22398.1"/>
    </source>
</evidence>
<dbReference type="EMBL" id="LVIE01000234">
    <property type="protein sequence ID" value="OHT22398.1"/>
    <property type="molecule type" value="Genomic_DNA"/>
</dbReference>
<accession>A0A1S1HK21</accession>
<keyword evidence="3" id="KW-1185">Reference proteome</keyword>
<protein>
    <recommendedName>
        <fullName evidence="1">Tail spike TSP1/Gp66 N-terminal domain-containing protein</fullName>
    </recommendedName>
</protein>